<evidence type="ECO:0000313" key="3">
    <source>
        <dbReference type="EMBL" id="SDC17949.1"/>
    </source>
</evidence>
<proteinExistence type="predicted"/>
<dbReference type="AlphaFoldDB" id="A0A222VNW9"/>
<keyword evidence="2" id="KW-0812">Transmembrane</keyword>
<keyword evidence="2" id="KW-1133">Transmembrane helix</keyword>
<sequence length="235" mass="25113">MSTMDKPRIADRVVDTVRVLVAIILGGIGGAVGFTHTHDWAEHHGQTGWLAWATAIVIEGMAVVAGFEIRRDHHAGKTTLLTFPVVVFVGAFVVQMAAQVELAEPSIFGWLVAAMPALGFLVVVKLLLRKPAPNTDTETTTATEPTKTDTEPQTEPTRPAQPEPEPTIPMPPTSGVRAKLPPSLMARLDALHADAHDTGRTLSAAEIQRALRLPASMAQQLATDLTPRNGHPISA</sequence>
<keyword evidence="4" id="KW-1185">Reference proteome</keyword>
<accession>A0A222VNW9</accession>
<feature type="compositionally biased region" description="Low complexity" evidence="1">
    <location>
        <begin position="133"/>
        <end position="145"/>
    </location>
</feature>
<dbReference type="EMBL" id="FMZE01000001">
    <property type="protein sequence ID" value="SDC17949.1"/>
    <property type="molecule type" value="Genomic_DNA"/>
</dbReference>
<feature type="transmembrane region" description="Helical" evidence="2">
    <location>
        <begin position="79"/>
        <end position="98"/>
    </location>
</feature>
<feature type="compositionally biased region" description="Pro residues" evidence="1">
    <location>
        <begin position="159"/>
        <end position="172"/>
    </location>
</feature>
<evidence type="ECO:0000313" key="4">
    <source>
        <dbReference type="Proteomes" id="UP000199494"/>
    </source>
</evidence>
<keyword evidence="2" id="KW-0472">Membrane</keyword>
<dbReference type="Proteomes" id="UP000199494">
    <property type="component" value="Unassembled WGS sequence"/>
</dbReference>
<feature type="transmembrane region" description="Helical" evidence="2">
    <location>
        <begin position="110"/>
        <end position="128"/>
    </location>
</feature>
<feature type="transmembrane region" description="Helical" evidence="2">
    <location>
        <begin position="49"/>
        <end position="67"/>
    </location>
</feature>
<protein>
    <submittedName>
        <fullName evidence="3">Uncharacterized protein</fullName>
    </submittedName>
</protein>
<evidence type="ECO:0000256" key="1">
    <source>
        <dbReference type="SAM" id="MobiDB-lite"/>
    </source>
</evidence>
<organism evidence="3 4">
    <name type="scientific">Prauserella marina</name>
    <dbReference type="NCBI Taxonomy" id="530584"/>
    <lineage>
        <taxon>Bacteria</taxon>
        <taxon>Bacillati</taxon>
        <taxon>Actinomycetota</taxon>
        <taxon>Actinomycetes</taxon>
        <taxon>Pseudonocardiales</taxon>
        <taxon>Pseudonocardiaceae</taxon>
        <taxon>Prauserella</taxon>
    </lineage>
</organism>
<dbReference type="Pfam" id="PF10935">
    <property type="entry name" value="DUF2637"/>
    <property type="match status" value="1"/>
</dbReference>
<reference evidence="3 4" key="1">
    <citation type="submission" date="2016-10" db="EMBL/GenBank/DDBJ databases">
        <authorList>
            <person name="de Groot N.N."/>
        </authorList>
    </citation>
    <scope>NUCLEOTIDE SEQUENCE [LARGE SCALE GENOMIC DNA]</scope>
    <source>
        <strain evidence="3 4">CGMCC 4.5506</strain>
    </source>
</reference>
<name>A0A222VNW9_9PSEU</name>
<feature type="transmembrane region" description="Helical" evidence="2">
    <location>
        <begin position="20"/>
        <end position="37"/>
    </location>
</feature>
<dbReference type="InterPro" id="IPR021235">
    <property type="entry name" value="DUF2637"/>
</dbReference>
<dbReference type="RefSeq" id="WP_091797033.1">
    <property type="nucleotide sequence ID" value="NZ_CP016353.1"/>
</dbReference>
<evidence type="ECO:0000256" key="2">
    <source>
        <dbReference type="SAM" id="Phobius"/>
    </source>
</evidence>
<gene>
    <name evidence="3" type="ORF">SAMN05421630_101715</name>
</gene>
<dbReference type="KEGG" id="pmad:BAY61_11720"/>
<feature type="region of interest" description="Disordered" evidence="1">
    <location>
        <begin position="133"/>
        <end position="179"/>
    </location>
</feature>
<dbReference type="OrthoDB" id="4331650at2"/>
<dbReference type="STRING" id="530584.SAMN05421630_101715"/>